<keyword evidence="2 7" id="KW-0813">Transport</keyword>
<dbReference type="EMBL" id="JBHULR010000004">
    <property type="protein sequence ID" value="MFD2547969.1"/>
    <property type="molecule type" value="Genomic_DNA"/>
</dbReference>
<dbReference type="InterPro" id="IPR023996">
    <property type="entry name" value="TonB-dep_OMP_SusC/RagA"/>
</dbReference>
<name>A0ABW5KH89_9SPHI</name>
<dbReference type="Pfam" id="PF07715">
    <property type="entry name" value="Plug"/>
    <property type="match status" value="1"/>
</dbReference>
<comment type="similarity">
    <text evidence="7">Belongs to the TonB-dependent receptor family.</text>
</comment>
<dbReference type="PROSITE" id="PS52016">
    <property type="entry name" value="TONB_DEPENDENT_REC_3"/>
    <property type="match status" value="1"/>
</dbReference>
<sequence length="1059" mass="116987">MNNKRISIKLGTLFLLAMLSGGDALAQQRDAAAETRKGLVQGNSPVRGIVVDSRTGQAVAGARVTFGTAVAKLTDAQGRFALDIPAQHAVVEVSMDGYIPKVVPVLANEDMEVVLYPSGFQSFYKTTHTVFGDNGVLKTTGAQGTLELDAWEQNSETVNSYLQGKLAGVHVVRKSGTPSIGANMFVRNSHSLYTNNQPLYIVDGVVYNVEMLSASITSGHENNPLQHIDLRDIQDVTVLKDAVSTAIYGARAANGVVIINTNHAKELATKIDLQATTGYNFAPKTIPVMNAYAYRSYLNDVLATSSYTGEEIAAMPFNNDNQNFQDYAKYHNETSWQQEVLKSSVDQNYFLRVTGGDDIAKYALSVGYNNEKGVVDNTKQDRYTARFNGDMRLGSKLTAQTNISVGYGQQGLKDQGLSPKTNPLFLSLIKAPFLHPNEVSQDGKISPNYAEADYFGYSNPLQLIHNGINNKKAYRFLGSLVFDYTFDDRFKMTNLTAVTYDKAQEDFFVPKKGVAKDTVNNMEVYSRLGAQVARYYAISNDLRIQYTQQLGEGHLQAVAGVRYHKHDAEQDYALGYNSATDQLVSIGNSTASSRVYGGHIGKWANLTSYALGNFTWQNKYIVHASVSVDGSSRFGDRVRQGLKLGGKAYGVFPAIGGAWVLSNEEFLKGSTSINLAKLRASYGVVGNDDVGNYDARQTYISQNFLGVQGLIRNGVANPFLQWERVEKINAGFDLSLFHERLNLSVDVYQHTTKDMLAYNRGNTVSGINYYLYNNGSLRSRGVDVSLFGRLVDTRVKWDASLSLGHVKSEVLSLPETAFANYAGATYITQMGGVPNAFYGYKFEGVFTTSEAAATADLGIHDVAGNKIPFTAGDVRFADKNGDKIIDDHDRYVIGNPNPDLFGGFNNTITYKNWRFGTLFTFSLGNDIYNYTRAQLESGSSFYNQTELLQNRWRAEGQLTNVPKASFNDPMGNARFSDRWIEDGSYLRLRQVSVEYGLPVNKKIIKYVRFYGTANNLLTFSNYLGYDPEFAQTGDIFHQGIDVTLEPQFKSFQLGLRLGL</sequence>
<comment type="caution">
    <text evidence="10">The sequence shown here is derived from an EMBL/GenBank/DDBJ whole genome shotgun (WGS) entry which is preliminary data.</text>
</comment>
<evidence type="ECO:0000256" key="4">
    <source>
        <dbReference type="ARBA" id="ARBA00022692"/>
    </source>
</evidence>
<dbReference type="InterPro" id="IPR039426">
    <property type="entry name" value="TonB-dep_rcpt-like"/>
</dbReference>
<dbReference type="InterPro" id="IPR008969">
    <property type="entry name" value="CarboxyPept-like_regulatory"/>
</dbReference>
<evidence type="ECO:0000256" key="8">
    <source>
        <dbReference type="SAM" id="SignalP"/>
    </source>
</evidence>
<protein>
    <submittedName>
        <fullName evidence="10">SusC/RagA family TonB-linked outer membrane protein</fullName>
    </submittedName>
</protein>
<gene>
    <name evidence="10" type="ORF">ACFSR5_09980</name>
</gene>
<dbReference type="InterPro" id="IPR012910">
    <property type="entry name" value="Plug_dom"/>
</dbReference>
<feature type="domain" description="TonB-dependent receptor plug" evidence="9">
    <location>
        <begin position="152"/>
        <end position="256"/>
    </location>
</feature>
<keyword evidence="5 7" id="KW-0472">Membrane</keyword>
<dbReference type="Gene3D" id="2.170.130.10">
    <property type="entry name" value="TonB-dependent receptor, plug domain"/>
    <property type="match status" value="1"/>
</dbReference>
<proteinExistence type="inferred from homology"/>
<keyword evidence="8" id="KW-0732">Signal</keyword>
<evidence type="ECO:0000256" key="5">
    <source>
        <dbReference type="ARBA" id="ARBA00023136"/>
    </source>
</evidence>
<evidence type="ECO:0000313" key="10">
    <source>
        <dbReference type="EMBL" id="MFD2547969.1"/>
    </source>
</evidence>
<dbReference type="SUPFAM" id="SSF56935">
    <property type="entry name" value="Porins"/>
    <property type="match status" value="1"/>
</dbReference>
<dbReference type="Gene3D" id="2.60.40.1120">
    <property type="entry name" value="Carboxypeptidase-like, regulatory domain"/>
    <property type="match status" value="1"/>
</dbReference>
<evidence type="ECO:0000256" key="1">
    <source>
        <dbReference type="ARBA" id="ARBA00004571"/>
    </source>
</evidence>
<evidence type="ECO:0000256" key="3">
    <source>
        <dbReference type="ARBA" id="ARBA00022452"/>
    </source>
</evidence>
<feature type="signal peptide" evidence="8">
    <location>
        <begin position="1"/>
        <end position="26"/>
    </location>
</feature>
<keyword evidence="4 7" id="KW-0812">Transmembrane</keyword>
<dbReference type="NCBIfam" id="TIGR04056">
    <property type="entry name" value="OMP_RagA_SusC"/>
    <property type="match status" value="1"/>
</dbReference>
<evidence type="ECO:0000256" key="7">
    <source>
        <dbReference type="PROSITE-ProRule" id="PRU01360"/>
    </source>
</evidence>
<organism evidence="10 11">
    <name type="scientific">Sphingobacterium suaedae</name>
    <dbReference type="NCBI Taxonomy" id="1686402"/>
    <lineage>
        <taxon>Bacteria</taxon>
        <taxon>Pseudomonadati</taxon>
        <taxon>Bacteroidota</taxon>
        <taxon>Sphingobacteriia</taxon>
        <taxon>Sphingobacteriales</taxon>
        <taxon>Sphingobacteriaceae</taxon>
        <taxon>Sphingobacterium</taxon>
    </lineage>
</organism>
<feature type="chain" id="PRO_5045694335" evidence="8">
    <location>
        <begin position="27"/>
        <end position="1059"/>
    </location>
</feature>
<dbReference type="InterPro" id="IPR037066">
    <property type="entry name" value="Plug_dom_sf"/>
</dbReference>
<dbReference type="Proteomes" id="UP001597545">
    <property type="component" value="Unassembled WGS sequence"/>
</dbReference>
<dbReference type="RefSeq" id="WP_380903274.1">
    <property type="nucleotide sequence ID" value="NZ_JBHUEG010000001.1"/>
</dbReference>
<dbReference type="InterPro" id="IPR023997">
    <property type="entry name" value="TonB-dep_OMP_SusC/RagA_CS"/>
</dbReference>
<keyword evidence="3 7" id="KW-1134">Transmembrane beta strand</keyword>
<dbReference type="InterPro" id="IPR036942">
    <property type="entry name" value="Beta-barrel_TonB_sf"/>
</dbReference>
<keyword evidence="6 7" id="KW-0998">Cell outer membrane</keyword>
<evidence type="ECO:0000256" key="6">
    <source>
        <dbReference type="ARBA" id="ARBA00023237"/>
    </source>
</evidence>
<evidence type="ECO:0000259" key="9">
    <source>
        <dbReference type="Pfam" id="PF07715"/>
    </source>
</evidence>
<accession>A0ABW5KH89</accession>
<dbReference type="NCBIfam" id="TIGR04057">
    <property type="entry name" value="SusC_RagA_signa"/>
    <property type="match status" value="1"/>
</dbReference>
<dbReference type="Gene3D" id="2.40.170.20">
    <property type="entry name" value="TonB-dependent receptor, beta-barrel domain"/>
    <property type="match status" value="1"/>
</dbReference>
<comment type="subcellular location">
    <subcellularLocation>
        <location evidence="1 7">Cell outer membrane</location>
        <topology evidence="1 7">Multi-pass membrane protein</topology>
    </subcellularLocation>
</comment>
<reference evidence="11" key="1">
    <citation type="journal article" date="2019" name="Int. J. Syst. Evol. Microbiol.">
        <title>The Global Catalogue of Microorganisms (GCM) 10K type strain sequencing project: providing services to taxonomists for standard genome sequencing and annotation.</title>
        <authorList>
            <consortium name="The Broad Institute Genomics Platform"/>
            <consortium name="The Broad Institute Genome Sequencing Center for Infectious Disease"/>
            <person name="Wu L."/>
            <person name="Ma J."/>
        </authorList>
    </citation>
    <scope>NUCLEOTIDE SEQUENCE [LARGE SCALE GENOMIC DNA]</scope>
    <source>
        <strain evidence="11">KCTC 42662</strain>
    </source>
</reference>
<evidence type="ECO:0000313" key="11">
    <source>
        <dbReference type="Proteomes" id="UP001597545"/>
    </source>
</evidence>
<keyword evidence="11" id="KW-1185">Reference proteome</keyword>
<dbReference type="SUPFAM" id="SSF49464">
    <property type="entry name" value="Carboxypeptidase regulatory domain-like"/>
    <property type="match status" value="1"/>
</dbReference>
<evidence type="ECO:0000256" key="2">
    <source>
        <dbReference type="ARBA" id="ARBA00022448"/>
    </source>
</evidence>